<dbReference type="InterPro" id="IPR011527">
    <property type="entry name" value="ABC1_TM_dom"/>
</dbReference>
<sequence>IGRIANRFSSDIYSIDDSLPFILNIFLAQAFGVAGTVVITCYGLPWFLRVLGTLVLMYYYIQNYYRRTSR</sequence>
<dbReference type="InterPro" id="IPR050173">
    <property type="entry name" value="ABC_transporter_C-like"/>
</dbReference>
<evidence type="ECO:0000256" key="5">
    <source>
        <dbReference type="ARBA" id="ARBA00022989"/>
    </source>
</evidence>
<name>A0ABN8LPI7_9CNID</name>
<evidence type="ECO:0000256" key="7">
    <source>
        <dbReference type="SAM" id="Phobius"/>
    </source>
</evidence>
<evidence type="ECO:0000256" key="6">
    <source>
        <dbReference type="ARBA" id="ARBA00023136"/>
    </source>
</evidence>
<keyword evidence="10" id="KW-1185">Reference proteome</keyword>
<dbReference type="EMBL" id="CALNXI010000063">
    <property type="protein sequence ID" value="CAH3017463.1"/>
    <property type="molecule type" value="Genomic_DNA"/>
</dbReference>
<feature type="transmembrane region" description="Helical" evidence="7">
    <location>
        <begin position="21"/>
        <end position="40"/>
    </location>
</feature>
<reference evidence="9 10" key="1">
    <citation type="submission" date="2022-05" db="EMBL/GenBank/DDBJ databases">
        <authorList>
            <consortium name="Genoscope - CEA"/>
            <person name="William W."/>
        </authorList>
    </citation>
    <scope>NUCLEOTIDE SEQUENCE [LARGE SCALE GENOMIC DNA]</scope>
</reference>
<dbReference type="InterPro" id="IPR036640">
    <property type="entry name" value="ABC1_TM_sf"/>
</dbReference>
<dbReference type="SUPFAM" id="SSF90123">
    <property type="entry name" value="ABC transporter transmembrane region"/>
    <property type="match status" value="1"/>
</dbReference>
<evidence type="ECO:0000256" key="1">
    <source>
        <dbReference type="ARBA" id="ARBA00022448"/>
    </source>
</evidence>
<keyword evidence="4" id="KW-0067">ATP-binding</keyword>
<dbReference type="PROSITE" id="PS50929">
    <property type="entry name" value="ABC_TM1F"/>
    <property type="match status" value="1"/>
</dbReference>
<dbReference type="Gene3D" id="1.20.1560.10">
    <property type="entry name" value="ABC transporter type 1, transmembrane domain"/>
    <property type="match status" value="1"/>
</dbReference>
<evidence type="ECO:0000259" key="8">
    <source>
        <dbReference type="PROSITE" id="PS50929"/>
    </source>
</evidence>
<evidence type="ECO:0000256" key="2">
    <source>
        <dbReference type="ARBA" id="ARBA00022692"/>
    </source>
</evidence>
<gene>
    <name evidence="9" type="ORF">PEVE_00037871</name>
</gene>
<organism evidence="9 10">
    <name type="scientific">Porites evermanni</name>
    <dbReference type="NCBI Taxonomy" id="104178"/>
    <lineage>
        <taxon>Eukaryota</taxon>
        <taxon>Metazoa</taxon>
        <taxon>Cnidaria</taxon>
        <taxon>Anthozoa</taxon>
        <taxon>Hexacorallia</taxon>
        <taxon>Scleractinia</taxon>
        <taxon>Fungiina</taxon>
        <taxon>Poritidae</taxon>
        <taxon>Porites</taxon>
    </lineage>
</organism>
<evidence type="ECO:0000313" key="10">
    <source>
        <dbReference type="Proteomes" id="UP001159427"/>
    </source>
</evidence>
<keyword evidence="6 7" id="KW-0472">Membrane</keyword>
<evidence type="ECO:0000313" key="9">
    <source>
        <dbReference type="EMBL" id="CAH3017463.1"/>
    </source>
</evidence>
<keyword evidence="3" id="KW-0547">Nucleotide-binding</keyword>
<keyword evidence="2 7" id="KW-0812">Transmembrane</keyword>
<proteinExistence type="predicted"/>
<protein>
    <recommendedName>
        <fullName evidence="8">ABC transmembrane type-1 domain-containing protein</fullName>
    </recommendedName>
</protein>
<accession>A0ABN8LPI7</accession>
<comment type="caution">
    <text evidence="9">The sequence shown here is derived from an EMBL/GenBank/DDBJ whole genome shotgun (WGS) entry which is preliminary data.</text>
</comment>
<feature type="transmembrane region" description="Helical" evidence="7">
    <location>
        <begin position="46"/>
        <end position="61"/>
    </location>
</feature>
<feature type="domain" description="ABC transmembrane type-1" evidence="8">
    <location>
        <begin position="1"/>
        <end position="70"/>
    </location>
</feature>
<dbReference type="PANTHER" id="PTHR24223:SF330">
    <property type="entry name" value="ATP-BINDING CASSETTE SUB-FAMILY C MEMBER 10"/>
    <property type="match status" value="1"/>
</dbReference>
<dbReference type="PANTHER" id="PTHR24223">
    <property type="entry name" value="ATP-BINDING CASSETTE SUB-FAMILY C"/>
    <property type="match status" value="1"/>
</dbReference>
<evidence type="ECO:0000256" key="3">
    <source>
        <dbReference type="ARBA" id="ARBA00022741"/>
    </source>
</evidence>
<evidence type="ECO:0000256" key="4">
    <source>
        <dbReference type="ARBA" id="ARBA00022840"/>
    </source>
</evidence>
<dbReference type="Proteomes" id="UP001159427">
    <property type="component" value="Unassembled WGS sequence"/>
</dbReference>
<feature type="non-terminal residue" evidence="9">
    <location>
        <position position="1"/>
    </location>
</feature>
<keyword evidence="1" id="KW-0813">Transport</keyword>
<keyword evidence="5 7" id="KW-1133">Transmembrane helix</keyword>
<dbReference type="Pfam" id="PF00664">
    <property type="entry name" value="ABC_membrane"/>
    <property type="match status" value="1"/>
</dbReference>